<evidence type="ECO:0000313" key="3">
    <source>
        <dbReference type="Proteomes" id="UP001589750"/>
    </source>
</evidence>
<gene>
    <name evidence="2" type="ORF">ACFFRI_20915</name>
</gene>
<feature type="chain" id="PRO_5045179406" evidence="1">
    <location>
        <begin position="31"/>
        <end position="45"/>
    </location>
</feature>
<dbReference type="EMBL" id="JBHMDG010000034">
    <property type="protein sequence ID" value="MFB9315518.1"/>
    <property type="molecule type" value="Genomic_DNA"/>
</dbReference>
<name>A0ABV5KFL5_9ACTN</name>
<reference evidence="2 3" key="1">
    <citation type="submission" date="2024-09" db="EMBL/GenBank/DDBJ databases">
        <authorList>
            <person name="Sun Q."/>
            <person name="Mori K."/>
        </authorList>
    </citation>
    <scope>NUCLEOTIDE SEQUENCE [LARGE SCALE GENOMIC DNA]</scope>
    <source>
        <strain evidence="2 3">JCM 9626</strain>
    </source>
</reference>
<protein>
    <submittedName>
        <fullName evidence="2">Uncharacterized protein</fullName>
    </submittedName>
</protein>
<keyword evidence="1" id="KW-0732">Signal</keyword>
<evidence type="ECO:0000313" key="2">
    <source>
        <dbReference type="EMBL" id="MFB9315518.1"/>
    </source>
</evidence>
<accession>A0ABV5KFL5</accession>
<comment type="caution">
    <text evidence="2">The sequence shown here is derived from an EMBL/GenBank/DDBJ whole genome shotgun (WGS) entry which is preliminary data.</text>
</comment>
<keyword evidence="3" id="KW-1185">Reference proteome</keyword>
<sequence>MKLARKLALTLAASALGASLIGLSAPAAHAYDSSWGCGGACRPGH</sequence>
<evidence type="ECO:0000256" key="1">
    <source>
        <dbReference type="SAM" id="SignalP"/>
    </source>
</evidence>
<organism evidence="2 3">
    <name type="scientific">Nocardioides plantarum</name>
    <dbReference type="NCBI Taxonomy" id="29299"/>
    <lineage>
        <taxon>Bacteria</taxon>
        <taxon>Bacillati</taxon>
        <taxon>Actinomycetota</taxon>
        <taxon>Actinomycetes</taxon>
        <taxon>Propionibacteriales</taxon>
        <taxon>Nocardioidaceae</taxon>
        <taxon>Nocardioides</taxon>
    </lineage>
</organism>
<dbReference type="RefSeq" id="WP_170215330.1">
    <property type="nucleotide sequence ID" value="NZ_JBHMDG010000034.1"/>
</dbReference>
<proteinExistence type="predicted"/>
<dbReference type="Proteomes" id="UP001589750">
    <property type="component" value="Unassembled WGS sequence"/>
</dbReference>
<feature type="signal peptide" evidence="1">
    <location>
        <begin position="1"/>
        <end position="30"/>
    </location>
</feature>